<proteinExistence type="predicted"/>
<evidence type="ECO:0000313" key="3">
    <source>
        <dbReference type="Proteomes" id="UP001165590"/>
    </source>
</evidence>
<gene>
    <name evidence="2" type="ORF">K3769_08330</name>
</gene>
<dbReference type="EMBL" id="JAIFZO010000002">
    <property type="protein sequence ID" value="MCX4232780.1"/>
    <property type="molecule type" value="Genomic_DNA"/>
</dbReference>
<feature type="region of interest" description="Disordered" evidence="1">
    <location>
        <begin position="1"/>
        <end position="51"/>
    </location>
</feature>
<dbReference type="RefSeq" id="WP_267025787.1">
    <property type="nucleotide sequence ID" value="NZ_JAIFZO010000002.1"/>
</dbReference>
<accession>A0ABT3UYX2</accession>
<name>A0ABT3UYX2_9ACTN</name>
<comment type="caution">
    <text evidence="2">The sequence shown here is derived from an EMBL/GenBank/DDBJ whole genome shotgun (WGS) entry which is preliminary data.</text>
</comment>
<organism evidence="2 3">
    <name type="scientific">Streptomyces ortus</name>
    <dbReference type="NCBI Taxonomy" id="2867268"/>
    <lineage>
        <taxon>Bacteria</taxon>
        <taxon>Bacillati</taxon>
        <taxon>Actinomycetota</taxon>
        <taxon>Actinomycetes</taxon>
        <taxon>Kitasatosporales</taxon>
        <taxon>Streptomycetaceae</taxon>
        <taxon>Streptomyces</taxon>
    </lineage>
</organism>
<sequence length="51" mass="5496">MPRSTRPHALPNTLAGPLDRPMPHPPTGPPPRPAHNTPSDVDGYGWHEVGI</sequence>
<evidence type="ECO:0000313" key="2">
    <source>
        <dbReference type="EMBL" id="MCX4232780.1"/>
    </source>
</evidence>
<keyword evidence="3" id="KW-1185">Reference proteome</keyword>
<protein>
    <submittedName>
        <fullName evidence="2">Uncharacterized protein</fullName>
    </submittedName>
</protein>
<reference evidence="2" key="1">
    <citation type="journal article" date="2022" name="bioRxiv">
        <title>Discovery and biosynthetic assessment of Streptomyces ortus sp nov. isolated from a deep-sea sponge.</title>
        <authorList>
            <person name="Williams S.E."/>
        </authorList>
    </citation>
    <scope>NUCLEOTIDE SEQUENCE</scope>
    <source>
        <strain evidence="2">A15ISP2-DRY2</strain>
    </source>
</reference>
<feature type="compositionally biased region" description="Pro residues" evidence="1">
    <location>
        <begin position="23"/>
        <end position="33"/>
    </location>
</feature>
<evidence type="ECO:0000256" key="1">
    <source>
        <dbReference type="SAM" id="MobiDB-lite"/>
    </source>
</evidence>
<dbReference type="Proteomes" id="UP001165590">
    <property type="component" value="Unassembled WGS sequence"/>
</dbReference>